<keyword evidence="3" id="KW-1185">Reference proteome</keyword>
<feature type="compositionally biased region" description="Basic and acidic residues" evidence="1">
    <location>
        <begin position="82"/>
        <end position="91"/>
    </location>
</feature>
<comment type="caution">
    <text evidence="2">The sequence shown here is derived from an EMBL/GenBank/DDBJ whole genome shotgun (WGS) entry which is preliminary data.</text>
</comment>
<protein>
    <submittedName>
        <fullName evidence="2">Uncharacterized protein</fullName>
    </submittedName>
</protein>
<evidence type="ECO:0000256" key="1">
    <source>
        <dbReference type="SAM" id="MobiDB-lite"/>
    </source>
</evidence>
<proteinExistence type="predicted"/>
<sequence>MECCRPIAAPPFGRNKHLNFPAALSLSSPKNVETDRFLAIRFKPPTNEEVRNILDDATESHRSLDTDVRTLSCRTPERPLVDRQRGTLDRRQKTRTHTLNWRRDATSLSL</sequence>
<evidence type="ECO:0000313" key="2">
    <source>
        <dbReference type="EMBL" id="GBP62732.1"/>
    </source>
</evidence>
<name>A0A4C1XID9_EUMVA</name>
<dbReference type="Proteomes" id="UP000299102">
    <property type="component" value="Unassembled WGS sequence"/>
</dbReference>
<feature type="compositionally biased region" description="Basic and acidic residues" evidence="1">
    <location>
        <begin position="101"/>
        <end position="110"/>
    </location>
</feature>
<dbReference type="AlphaFoldDB" id="A0A4C1XID9"/>
<accession>A0A4C1XID9</accession>
<feature type="region of interest" description="Disordered" evidence="1">
    <location>
        <begin position="82"/>
        <end position="110"/>
    </location>
</feature>
<gene>
    <name evidence="2" type="ORF">EVAR_56250_1</name>
</gene>
<organism evidence="2 3">
    <name type="scientific">Eumeta variegata</name>
    <name type="common">Bagworm moth</name>
    <name type="synonym">Eumeta japonica</name>
    <dbReference type="NCBI Taxonomy" id="151549"/>
    <lineage>
        <taxon>Eukaryota</taxon>
        <taxon>Metazoa</taxon>
        <taxon>Ecdysozoa</taxon>
        <taxon>Arthropoda</taxon>
        <taxon>Hexapoda</taxon>
        <taxon>Insecta</taxon>
        <taxon>Pterygota</taxon>
        <taxon>Neoptera</taxon>
        <taxon>Endopterygota</taxon>
        <taxon>Lepidoptera</taxon>
        <taxon>Glossata</taxon>
        <taxon>Ditrysia</taxon>
        <taxon>Tineoidea</taxon>
        <taxon>Psychidae</taxon>
        <taxon>Oiketicinae</taxon>
        <taxon>Eumeta</taxon>
    </lineage>
</organism>
<reference evidence="2 3" key="1">
    <citation type="journal article" date="2019" name="Commun. Biol.">
        <title>The bagworm genome reveals a unique fibroin gene that provides high tensile strength.</title>
        <authorList>
            <person name="Kono N."/>
            <person name="Nakamura H."/>
            <person name="Ohtoshi R."/>
            <person name="Tomita M."/>
            <person name="Numata K."/>
            <person name="Arakawa K."/>
        </authorList>
    </citation>
    <scope>NUCLEOTIDE SEQUENCE [LARGE SCALE GENOMIC DNA]</scope>
</reference>
<dbReference type="EMBL" id="BGZK01000848">
    <property type="protein sequence ID" value="GBP62732.1"/>
    <property type="molecule type" value="Genomic_DNA"/>
</dbReference>
<evidence type="ECO:0000313" key="3">
    <source>
        <dbReference type="Proteomes" id="UP000299102"/>
    </source>
</evidence>